<evidence type="ECO:0000313" key="2">
    <source>
        <dbReference type="Proteomes" id="UP001610432"/>
    </source>
</evidence>
<keyword evidence="2" id="KW-1185">Reference proteome</keyword>
<reference evidence="1 2" key="1">
    <citation type="submission" date="2024-07" db="EMBL/GenBank/DDBJ databases">
        <title>Section-level genome sequencing and comparative genomics of Aspergillus sections Usti and Cavernicolus.</title>
        <authorList>
            <consortium name="Lawrence Berkeley National Laboratory"/>
            <person name="Nybo J.L."/>
            <person name="Vesth T.C."/>
            <person name="Theobald S."/>
            <person name="Frisvad J.C."/>
            <person name="Larsen T.O."/>
            <person name="Kjaerboelling I."/>
            <person name="Rothschild-Mancinelli K."/>
            <person name="Lyhne E.K."/>
            <person name="Kogle M.E."/>
            <person name="Barry K."/>
            <person name="Clum A."/>
            <person name="Na H."/>
            <person name="Ledsgaard L."/>
            <person name="Lin J."/>
            <person name="Lipzen A."/>
            <person name="Kuo A."/>
            <person name="Riley R."/>
            <person name="Mondo S."/>
            <person name="Labutti K."/>
            <person name="Haridas S."/>
            <person name="Pangalinan J."/>
            <person name="Salamov A.A."/>
            <person name="Simmons B.A."/>
            <person name="Magnuson J.K."/>
            <person name="Chen J."/>
            <person name="Drula E."/>
            <person name="Henrissat B."/>
            <person name="Wiebenga A."/>
            <person name="Lubbers R.J."/>
            <person name="Gomes A.C."/>
            <person name="Macurrencykelacurrency M.R."/>
            <person name="Stajich J."/>
            <person name="Grigoriev I.V."/>
            <person name="Mortensen U.H."/>
            <person name="De Vries R.P."/>
            <person name="Baker S.E."/>
            <person name="Andersen M.R."/>
        </authorList>
    </citation>
    <scope>NUCLEOTIDE SEQUENCE [LARGE SCALE GENOMIC DNA]</scope>
    <source>
        <strain evidence="1 2">CBS 449.75</strain>
    </source>
</reference>
<evidence type="ECO:0000313" key="1">
    <source>
        <dbReference type="EMBL" id="KAL2867647.1"/>
    </source>
</evidence>
<dbReference type="RefSeq" id="XP_070886626.1">
    <property type="nucleotide sequence ID" value="XM_071032815.1"/>
</dbReference>
<proteinExistence type="predicted"/>
<comment type="caution">
    <text evidence="1">The sequence shown here is derived from an EMBL/GenBank/DDBJ whole genome shotgun (WGS) entry which is preliminary data.</text>
</comment>
<dbReference type="EMBL" id="JBFXLQ010000017">
    <property type="protein sequence ID" value="KAL2867647.1"/>
    <property type="molecule type" value="Genomic_DNA"/>
</dbReference>
<name>A0ABR4LTD6_9EURO</name>
<gene>
    <name evidence="1" type="ORF">BJX67DRAFT_380598</name>
</gene>
<organism evidence="1 2">
    <name type="scientific">Aspergillus lucknowensis</name>
    <dbReference type="NCBI Taxonomy" id="176173"/>
    <lineage>
        <taxon>Eukaryota</taxon>
        <taxon>Fungi</taxon>
        <taxon>Dikarya</taxon>
        <taxon>Ascomycota</taxon>
        <taxon>Pezizomycotina</taxon>
        <taxon>Eurotiomycetes</taxon>
        <taxon>Eurotiomycetidae</taxon>
        <taxon>Eurotiales</taxon>
        <taxon>Aspergillaceae</taxon>
        <taxon>Aspergillus</taxon>
        <taxon>Aspergillus subgen. Nidulantes</taxon>
    </lineage>
</organism>
<dbReference type="GeneID" id="98147887"/>
<dbReference type="Proteomes" id="UP001610432">
    <property type="component" value="Unassembled WGS sequence"/>
</dbReference>
<sequence length="210" mass="23661">MPFSNARPALQRSLATSSRPFSIAIPARLANESRLPPKPRGFLAEKGRFPFRERIPSYESIHSSASASALTRGAASGELEMLRRKTVEQRGKIEASQRAMGTTPAIPTRINAFPVTYEELKHSRHRGRISTDRACIVIKRVFLNAFESYAVIFGPFWFRRMREEERHHVSVSSGGCLGQRRGVPKYLTGISVRFDKQLAHFYAPLGRDTC</sequence>
<accession>A0ABR4LTD6</accession>
<protein>
    <submittedName>
        <fullName evidence="1">Uncharacterized protein</fullName>
    </submittedName>
</protein>